<proteinExistence type="predicted"/>
<organism evidence="1 2">
    <name type="scientific">Selenomonas sputigena</name>
    <dbReference type="NCBI Taxonomy" id="69823"/>
    <lineage>
        <taxon>Bacteria</taxon>
        <taxon>Bacillati</taxon>
        <taxon>Bacillota</taxon>
        <taxon>Negativicutes</taxon>
        <taxon>Selenomonadales</taxon>
        <taxon>Selenomonadaceae</taxon>
        <taxon>Selenomonas</taxon>
    </lineage>
</organism>
<dbReference type="RefSeq" id="WP_368847772.1">
    <property type="nucleotide sequence ID" value="NZ_CP194411.1"/>
</dbReference>
<evidence type="ECO:0000313" key="2">
    <source>
        <dbReference type="Proteomes" id="UP001559623"/>
    </source>
</evidence>
<dbReference type="EMBL" id="JARVLH010000007">
    <property type="protein sequence ID" value="MEX5286056.1"/>
    <property type="molecule type" value="Genomic_DNA"/>
</dbReference>
<evidence type="ECO:0000313" key="1">
    <source>
        <dbReference type="EMBL" id="MEX5286056.1"/>
    </source>
</evidence>
<comment type="caution">
    <text evidence="1">The sequence shown here is derived from an EMBL/GenBank/DDBJ whole genome shotgun (WGS) entry which is preliminary data.</text>
</comment>
<dbReference type="Proteomes" id="UP001559623">
    <property type="component" value="Unassembled WGS sequence"/>
</dbReference>
<name>A0ABV3X775_9FIRM</name>
<reference evidence="1 2" key="1">
    <citation type="submission" date="2023-04" db="EMBL/GenBank/DDBJ databases">
        <title>Genome Sequence of Selenomonas sputigena ATCC 33150.</title>
        <authorList>
            <person name="Miller D.P."/>
            <person name="Anvari S."/>
            <person name="Polson S.W."/>
            <person name="Macdonald M."/>
            <person name="Mcdowell J.V."/>
        </authorList>
    </citation>
    <scope>NUCLEOTIDE SEQUENCE [LARGE SCALE GENOMIC DNA]</scope>
    <source>
        <strain evidence="1 2">ATCC 33150</strain>
    </source>
</reference>
<keyword evidence="2" id="KW-1185">Reference proteome</keyword>
<sequence length="143" mass="17047">MNLDEFFSRINFITYEKPPERTREIKRFLNYINGEIPEKDIQSILEFIQSGKYLICWLYAVVFSSFQCLINHGIWNEALAKAYHEYLDELGWEYELEIVEKMLSEGDIESVREFCLDSKLADEENNTYFMTSTVWHGKDYGKL</sequence>
<accession>A0ABV3X775</accession>
<protein>
    <submittedName>
        <fullName evidence="1">Nucleoid-associated protein NdpA</fullName>
    </submittedName>
</protein>
<gene>
    <name evidence="1" type="ORF">QCO44_10510</name>
</gene>